<dbReference type="PANTHER" id="PTHR46972">
    <property type="entry name" value="MONOOXYGENASE ASQM-RELATED"/>
    <property type="match status" value="1"/>
</dbReference>
<dbReference type="GO" id="GO:0004497">
    <property type="term" value="F:monooxygenase activity"/>
    <property type="evidence" value="ECO:0007669"/>
    <property type="project" value="UniProtKB-KW"/>
</dbReference>
<protein>
    <recommendedName>
        <fullName evidence="5">FAD-binding domain-containing protein</fullName>
    </recommendedName>
</protein>
<gene>
    <name evidence="6" type="ORF">DID88_009631</name>
</gene>
<dbReference type="Gene3D" id="3.50.50.60">
    <property type="entry name" value="FAD/NAD(P)-binding domain"/>
    <property type="match status" value="1"/>
</dbReference>
<proteinExistence type="predicted"/>
<dbReference type="Proteomes" id="UP000249056">
    <property type="component" value="Unassembled WGS sequence"/>
</dbReference>
<evidence type="ECO:0000259" key="5">
    <source>
        <dbReference type="Pfam" id="PF01494"/>
    </source>
</evidence>
<keyword evidence="4" id="KW-0503">Monooxygenase</keyword>
<dbReference type="GO" id="GO:0071949">
    <property type="term" value="F:FAD binding"/>
    <property type="evidence" value="ECO:0007669"/>
    <property type="project" value="InterPro"/>
</dbReference>
<dbReference type="PANTHER" id="PTHR46972:SF1">
    <property type="entry name" value="FAD DEPENDENT OXIDOREDUCTASE DOMAIN-CONTAINING PROTEIN"/>
    <property type="match status" value="1"/>
</dbReference>
<dbReference type="SUPFAM" id="SSF51905">
    <property type="entry name" value="FAD/NAD(P)-binding domain"/>
    <property type="match status" value="1"/>
</dbReference>
<evidence type="ECO:0000313" key="7">
    <source>
        <dbReference type="Proteomes" id="UP000249056"/>
    </source>
</evidence>
<organism evidence="6 7">
    <name type="scientific">Monilinia fructigena</name>
    <dbReference type="NCBI Taxonomy" id="38457"/>
    <lineage>
        <taxon>Eukaryota</taxon>
        <taxon>Fungi</taxon>
        <taxon>Dikarya</taxon>
        <taxon>Ascomycota</taxon>
        <taxon>Pezizomycotina</taxon>
        <taxon>Leotiomycetes</taxon>
        <taxon>Helotiales</taxon>
        <taxon>Sclerotiniaceae</taxon>
        <taxon>Monilinia</taxon>
    </lineage>
</organism>
<evidence type="ECO:0000256" key="2">
    <source>
        <dbReference type="ARBA" id="ARBA00022827"/>
    </source>
</evidence>
<feature type="domain" description="FAD-binding" evidence="5">
    <location>
        <begin position="305"/>
        <end position="364"/>
    </location>
</feature>
<dbReference type="EMBL" id="QKRW01000030">
    <property type="protein sequence ID" value="RAL61593.1"/>
    <property type="molecule type" value="Genomic_DNA"/>
</dbReference>
<keyword evidence="1" id="KW-0285">Flavoprotein</keyword>
<name>A0A395IQA7_9HELO</name>
<evidence type="ECO:0000256" key="3">
    <source>
        <dbReference type="ARBA" id="ARBA00023002"/>
    </source>
</evidence>
<reference evidence="6 7" key="1">
    <citation type="submission" date="2018-06" db="EMBL/GenBank/DDBJ databases">
        <title>Genome Sequence of the Brown Rot Fungal Pathogen Monilinia fructigena.</title>
        <authorList>
            <person name="Landi L."/>
            <person name="De Miccolis Angelini R.M."/>
            <person name="Pollastro S."/>
            <person name="Abate D."/>
            <person name="Faretra F."/>
            <person name="Romanazzi G."/>
        </authorList>
    </citation>
    <scope>NUCLEOTIDE SEQUENCE [LARGE SCALE GENOMIC DNA]</scope>
    <source>
        <strain evidence="6 7">Mfrg269</strain>
    </source>
</reference>
<dbReference type="Pfam" id="PF01494">
    <property type="entry name" value="FAD_binding_3"/>
    <property type="match status" value="2"/>
</dbReference>
<accession>A0A395IQA7</accession>
<sequence length="396" mass="43947">MSLPRIAIIGAGPSGLVLASLFHRNQIPFTIYDLRSRPSPALINIPSGSLDLHVESGQLALSKCGLLEEFRSLTTECSEDHIICDKFGDTKFKTNGRDSERPEISRNNLIELLLSSIPEDTIQWEHKVISVSPNPANSQEQIITFQDRSSHIRDLIIGADGAWSKVRPLLTNVNPFFSGVHWLTLTIPNITERIPEMAKMVGTGTFWALGGTRAILTQRGSMDSVRIYVTIYNKDINHCHNADLNSMDAEKMKEKLLGESGTFGDFGQRIKNLLSIGLEEEKTAQFLQIYMFAPDHTWEHKANATLVGDAAHLMTPFAGEGVNSAMLDALELAQGIIMAVRNETSLSDAVREYETKMFVRAKANAEETVTNLKNIFEDDAPKKIVEWFNSMGVGSE</sequence>
<evidence type="ECO:0000313" key="6">
    <source>
        <dbReference type="EMBL" id="RAL61593.1"/>
    </source>
</evidence>
<keyword evidence="3" id="KW-0560">Oxidoreductase</keyword>
<dbReference type="InterPro" id="IPR036188">
    <property type="entry name" value="FAD/NAD-bd_sf"/>
</dbReference>
<dbReference type="PRINTS" id="PR00420">
    <property type="entry name" value="RNGMNOXGNASE"/>
</dbReference>
<dbReference type="InterPro" id="IPR002938">
    <property type="entry name" value="FAD-bd"/>
</dbReference>
<keyword evidence="2" id="KW-0274">FAD</keyword>
<dbReference type="OrthoDB" id="655030at2759"/>
<evidence type="ECO:0000256" key="1">
    <source>
        <dbReference type="ARBA" id="ARBA00022630"/>
    </source>
</evidence>
<feature type="domain" description="FAD-binding" evidence="5">
    <location>
        <begin position="6"/>
        <end position="171"/>
    </location>
</feature>
<keyword evidence="7" id="KW-1185">Reference proteome</keyword>
<evidence type="ECO:0000256" key="4">
    <source>
        <dbReference type="ARBA" id="ARBA00023033"/>
    </source>
</evidence>
<comment type="caution">
    <text evidence="6">The sequence shown here is derived from an EMBL/GenBank/DDBJ whole genome shotgun (WGS) entry which is preliminary data.</text>
</comment>
<dbReference type="AlphaFoldDB" id="A0A395IQA7"/>